<dbReference type="InterPro" id="IPR007387">
    <property type="entry name" value="TRAP_DctQ"/>
</dbReference>
<keyword evidence="4 9" id="KW-0997">Cell inner membrane</keyword>
<evidence type="ECO:0000256" key="2">
    <source>
        <dbReference type="ARBA" id="ARBA00022448"/>
    </source>
</evidence>
<dbReference type="GO" id="GO:0005886">
    <property type="term" value="C:plasma membrane"/>
    <property type="evidence" value="ECO:0007669"/>
    <property type="project" value="UniProtKB-SubCell"/>
</dbReference>
<dbReference type="PANTHER" id="PTHR35011:SF4">
    <property type="entry name" value="SLL1102 PROTEIN"/>
    <property type="match status" value="1"/>
</dbReference>
<keyword evidence="2 9" id="KW-0813">Transport</keyword>
<dbReference type="OrthoDB" id="9795655at2"/>
<gene>
    <name evidence="11" type="ORF">SAMN04488052_102550</name>
</gene>
<comment type="subcellular location">
    <subcellularLocation>
        <location evidence="1 9">Cell inner membrane</location>
        <topology evidence="1 9">Multi-pass membrane protein</topology>
    </subcellularLocation>
</comment>
<reference evidence="11 12" key="1">
    <citation type="submission" date="2016-10" db="EMBL/GenBank/DDBJ databases">
        <authorList>
            <person name="de Groot N.N."/>
        </authorList>
    </citation>
    <scope>NUCLEOTIDE SEQUENCE [LARGE SCALE GENOMIC DNA]</scope>
    <source>
        <strain evidence="11 12">CGMCC 1.6291</strain>
    </source>
</reference>
<evidence type="ECO:0000256" key="4">
    <source>
        <dbReference type="ARBA" id="ARBA00022519"/>
    </source>
</evidence>
<evidence type="ECO:0000256" key="3">
    <source>
        <dbReference type="ARBA" id="ARBA00022475"/>
    </source>
</evidence>
<dbReference type="RefSeq" id="WP_091641539.1">
    <property type="nucleotide sequence ID" value="NZ_FOEG01000002.1"/>
</dbReference>
<feature type="transmembrane region" description="Helical" evidence="9">
    <location>
        <begin position="18"/>
        <end position="40"/>
    </location>
</feature>
<comment type="function">
    <text evidence="9">Part of the tripartite ATP-independent periplasmic (TRAP) transport system.</text>
</comment>
<evidence type="ECO:0000259" key="10">
    <source>
        <dbReference type="Pfam" id="PF04290"/>
    </source>
</evidence>
<evidence type="ECO:0000313" key="12">
    <source>
        <dbReference type="Proteomes" id="UP000199657"/>
    </source>
</evidence>
<evidence type="ECO:0000256" key="7">
    <source>
        <dbReference type="ARBA" id="ARBA00023136"/>
    </source>
</evidence>
<dbReference type="GO" id="GO:0022857">
    <property type="term" value="F:transmembrane transporter activity"/>
    <property type="evidence" value="ECO:0007669"/>
    <property type="project" value="UniProtKB-UniRule"/>
</dbReference>
<dbReference type="STRING" id="406100.SAMN04488052_102550"/>
<feature type="transmembrane region" description="Helical" evidence="9">
    <location>
        <begin position="88"/>
        <end position="107"/>
    </location>
</feature>
<comment type="subunit">
    <text evidence="9">The complex comprises the extracytoplasmic solute receptor protein and the two transmembrane proteins.</text>
</comment>
<sequence>MHFIASFIDGFNKWFGRIVAPIIAILALVVVYDITLRFFIGRPSDWAFEVTKQLFAAHFMLLGAFALYHRAHVEVDIVKNLFSKKIQAILEILGYLIFFAPFIYIYLERSWGYAMRSWTRGETTSGMMSIPVYPVKMIMVVTGVLLLLQAIAIVLQAVQRLREE</sequence>
<evidence type="ECO:0000256" key="1">
    <source>
        <dbReference type="ARBA" id="ARBA00004429"/>
    </source>
</evidence>
<proteinExistence type="inferred from homology"/>
<feature type="domain" description="Tripartite ATP-independent periplasmic transporters DctQ component" evidence="10">
    <location>
        <begin position="26"/>
        <end position="159"/>
    </location>
</feature>
<organism evidence="11 12">
    <name type="scientific">Aquisalimonas asiatica</name>
    <dbReference type="NCBI Taxonomy" id="406100"/>
    <lineage>
        <taxon>Bacteria</taxon>
        <taxon>Pseudomonadati</taxon>
        <taxon>Pseudomonadota</taxon>
        <taxon>Gammaproteobacteria</taxon>
        <taxon>Chromatiales</taxon>
        <taxon>Ectothiorhodospiraceae</taxon>
        <taxon>Aquisalimonas</taxon>
    </lineage>
</organism>
<keyword evidence="3" id="KW-1003">Cell membrane</keyword>
<feature type="transmembrane region" description="Helical" evidence="9">
    <location>
        <begin position="46"/>
        <end position="68"/>
    </location>
</feature>
<accession>A0A1H8S6R6</accession>
<evidence type="ECO:0000256" key="6">
    <source>
        <dbReference type="ARBA" id="ARBA00022989"/>
    </source>
</evidence>
<keyword evidence="6 9" id="KW-1133">Transmembrane helix</keyword>
<dbReference type="PANTHER" id="PTHR35011">
    <property type="entry name" value="2,3-DIKETO-L-GULONATE TRAP TRANSPORTER SMALL PERMEASE PROTEIN YIAM"/>
    <property type="match status" value="1"/>
</dbReference>
<keyword evidence="5 9" id="KW-0812">Transmembrane</keyword>
<name>A0A1H8S6R6_9GAMM</name>
<dbReference type="AlphaFoldDB" id="A0A1H8S6R6"/>
<keyword evidence="7 9" id="KW-0472">Membrane</keyword>
<keyword evidence="12" id="KW-1185">Reference proteome</keyword>
<feature type="transmembrane region" description="Helical" evidence="9">
    <location>
        <begin position="137"/>
        <end position="158"/>
    </location>
</feature>
<evidence type="ECO:0000256" key="5">
    <source>
        <dbReference type="ARBA" id="ARBA00022692"/>
    </source>
</evidence>
<comment type="similarity">
    <text evidence="8 9">Belongs to the TRAP transporter small permease family.</text>
</comment>
<dbReference type="InterPro" id="IPR055348">
    <property type="entry name" value="DctQ"/>
</dbReference>
<evidence type="ECO:0000313" key="11">
    <source>
        <dbReference type="EMBL" id="SEO74400.1"/>
    </source>
</evidence>
<dbReference type="EMBL" id="FOEG01000002">
    <property type="protein sequence ID" value="SEO74400.1"/>
    <property type="molecule type" value="Genomic_DNA"/>
</dbReference>
<evidence type="ECO:0000256" key="8">
    <source>
        <dbReference type="ARBA" id="ARBA00038436"/>
    </source>
</evidence>
<protein>
    <recommendedName>
        <fullName evidence="9">TRAP transporter small permease protein</fullName>
    </recommendedName>
</protein>
<dbReference type="Pfam" id="PF04290">
    <property type="entry name" value="DctQ"/>
    <property type="match status" value="1"/>
</dbReference>
<evidence type="ECO:0000256" key="9">
    <source>
        <dbReference type="RuleBase" id="RU369079"/>
    </source>
</evidence>
<dbReference type="Proteomes" id="UP000199657">
    <property type="component" value="Unassembled WGS sequence"/>
</dbReference>